<dbReference type="InterPro" id="IPR036890">
    <property type="entry name" value="HATPase_C_sf"/>
</dbReference>
<dbReference type="CDD" id="cd16926">
    <property type="entry name" value="HATPase_MutL-MLH-PMS-like"/>
    <property type="match status" value="1"/>
</dbReference>
<dbReference type="SUPFAM" id="SSF54211">
    <property type="entry name" value="Ribosomal protein S5 domain 2-like"/>
    <property type="match status" value="1"/>
</dbReference>
<evidence type="ECO:0000259" key="7">
    <source>
        <dbReference type="SMART" id="SM00853"/>
    </source>
</evidence>
<protein>
    <recommendedName>
        <fullName evidence="2 5">DNA mismatch repair protein MutL</fullName>
    </recommendedName>
</protein>
<dbReference type="Pfam" id="PF08676">
    <property type="entry name" value="MutL_C"/>
    <property type="match status" value="1"/>
</dbReference>
<name>A0A841H3G9_9BACT</name>
<comment type="similarity">
    <text evidence="1 5">Belongs to the DNA mismatch repair MutL/HexB family.</text>
</comment>
<dbReference type="Pfam" id="PF13589">
    <property type="entry name" value="HATPase_c_3"/>
    <property type="match status" value="1"/>
</dbReference>
<feature type="domain" description="DNA mismatch repair protein S5" evidence="8">
    <location>
        <begin position="209"/>
        <end position="327"/>
    </location>
</feature>
<evidence type="ECO:0000256" key="3">
    <source>
        <dbReference type="ARBA" id="ARBA00022763"/>
    </source>
</evidence>
<evidence type="ECO:0000256" key="2">
    <source>
        <dbReference type="ARBA" id="ARBA00021975"/>
    </source>
</evidence>
<comment type="caution">
    <text evidence="9">The sequence shown here is derived from an EMBL/GenBank/DDBJ whole genome shotgun (WGS) entry which is preliminary data.</text>
</comment>
<dbReference type="GO" id="GO:0140664">
    <property type="term" value="F:ATP-dependent DNA damage sensor activity"/>
    <property type="evidence" value="ECO:0007669"/>
    <property type="project" value="InterPro"/>
</dbReference>
<dbReference type="InterPro" id="IPR020568">
    <property type="entry name" value="Ribosomal_Su5_D2-typ_SF"/>
</dbReference>
<dbReference type="HAMAP" id="MF_00149">
    <property type="entry name" value="DNA_mis_repair"/>
    <property type="match status" value="1"/>
</dbReference>
<dbReference type="InterPro" id="IPR042121">
    <property type="entry name" value="MutL_C_regsub"/>
</dbReference>
<keyword evidence="10" id="KW-1185">Reference proteome</keyword>
<dbReference type="GO" id="GO:0016887">
    <property type="term" value="F:ATP hydrolysis activity"/>
    <property type="evidence" value="ECO:0007669"/>
    <property type="project" value="InterPro"/>
</dbReference>
<keyword evidence="4 5" id="KW-0234">DNA repair</keyword>
<evidence type="ECO:0000313" key="10">
    <source>
        <dbReference type="Proteomes" id="UP000582837"/>
    </source>
</evidence>
<evidence type="ECO:0000256" key="1">
    <source>
        <dbReference type="ARBA" id="ARBA00006082"/>
    </source>
</evidence>
<dbReference type="InterPro" id="IPR042120">
    <property type="entry name" value="MutL_C_dimsub"/>
</dbReference>
<dbReference type="CDD" id="cd00782">
    <property type="entry name" value="MutL_Trans"/>
    <property type="match status" value="1"/>
</dbReference>
<dbReference type="RefSeq" id="WP_170038760.1">
    <property type="nucleotide sequence ID" value="NZ_JABDTL010000002.1"/>
</dbReference>
<keyword evidence="3 5" id="KW-0227">DNA damage</keyword>
<dbReference type="FunFam" id="3.30.565.10:FF:000003">
    <property type="entry name" value="DNA mismatch repair endonuclease MutL"/>
    <property type="match status" value="1"/>
</dbReference>
<dbReference type="SUPFAM" id="SSF55874">
    <property type="entry name" value="ATPase domain of HSP90 chaperone/DNA topoisomerase II/histidine kinase"/>
    <property type="match status" value="1"/>
</dbReference>
<organism evidence="9 10">
    <name type="scientific">Longimicrobium terrae</name>
    <dbReference type="NCBI Taxonomy" id="1639882"/>
    <lineage>
        <taxon>Bacteria</taxon>
        <taxon>Pseudomonadati</taxon>
        <taxon>Gemmatimonadota</taxon>
        <taxon>Longimicrobiia</taxon>
        <taxon>Longimicrobiales</taxon>
        <taxon>Longimicrobiaceae</taxon>
        <taxon>Longimicrobium</taxon>
    </lineage>
</organism>
<dbReference type="InterPro" id="IPR020667">
    <property type="entry name" value="DNA_mismatch_repair_MutL"/>
</dbReference>
<dbReference type="GO" id="GO:0005524">
    <property type="term" value="F:ATP binding"/>
    <property type="evidence" value="ECO:0007669"/>
    <property type="project" value="InterPro"/>
</dbReference>
<evidence type="ECO:0000259" key="8">
    <source>
        <dbReference type="SMART" id="SM01340"/>
    </source>
</evidence>
<dbReference type="InterPro" id="IPR014762">
    <property type="entry name" value="DNA_mismatch_repair_CS"/>
</dbReference>
<dbReference type="PANTHER" id="PTHR10073:SF12">
    <property type="entry name" value="DNA MISMATCH REPAIR PROTEIN MLH1"/>
    <property type="match status" value="1"/>
</dbReference>
<dbReference type="Gene3D" id="3.30.1370.100">
    <property type="entry name" value="MutL, C-terminal domain, regulatory subdomain"/>
    <property type="match status" value="1"/>
</dbReference>
<dbReference type="Gene3D" id="3.30.565.10">
    <property type="entry name" value="Histidine kinase-like ATPase, C-terminal domain"/>
    <property type="match status" value="1"/>
</dbReference>
<accession>A0A841H3G9</accession>
<evidence type="ECO:0000256" key="6">
    <source>
        <dbReference type="SAM" id="MobiDB-lite"/>
    </source>
</evidence>
<dbReference type="Gene3D" id="3.30.1540.20">
    <property type="entry name" value="MutL, C-terminal domain, dimerisation subdomain"/>
    <property type="match status" value="1"/>
</dbReference>
<dbReference type="PANTHER" id="PTHR10073">
    <property type="entry name" value="DNA MISMATCH REPAIR PROTEIN MLH, PMS, MUTL"/>
    <property type="match status" value="1"/>
</dbReference>
<dbReference type="SUPFAM" id="SSF118116">
    <property type="entry name" value="DNA mismatch repair protein MutL"/>
    <property type="match status" value="1"/>
</dbReference>
<dbReference type="GO" id="GO:0006298">
    <property type="term" value="P:mismatch repair"/>
    <property type="evidence" value="ECO:0007669"/>
    <property type="project" value="UniProtKB-UniRule"/>
</dbReference>
<dbReference type="InterPro" id="IPR013507">
    <property type="entry name" value="DNA_mismatch_S5_2-like"/>
</dbReference>
<dbReference type="InterPro" id="IPR014790">
    <property type="entry name" value="MutL_C"/>
</dbReference>
<comment type="function">
    <text evidence="5">This protein is involved in the repair of mismatches in DNA. It is required for dam-dependent methyl-directed DNA mismatch repair. May act as a 'molecular matchmaker', a protein that promotes the formation of a stable complex between two or more DNA-binding proteins in an ATP-dependent manner without itself being part of a final effector complex.</text>
</comment>
<gene>
    <name evidence="5" type="primary">mutL</name>
    <name evidence="9" type="ORF">HNQ61_004408</name>
</gene>
<dbReference type="Proteomes" id="UP000582837">
    <property type="component" value="Unassembled WGS sequence"/>
</dbReference>
<evidence type="ECO:0000256" key="4">
    <source>
        <dbReference type="ARBA" id="ARBA00023204"/>
    </source>
</evidence>
<reference evidence="9 10" key="1">
    <citation type="submission" date="2020-08" db="EMBL/GenBank/DDBJ databases">
        <title>Genomic Encyclopedia of Type Strains, Phase IV (KMG-IV): sequencing the most valuable type-strain genomes for metagenomic binning, comparative biology and taxonomic classification.</title>
        <authorList>
            <person name="Goeker M."/>
        </authorList>
    </citation>
    <scope>NUCLEOTIDE SEQUENCE [LARGE SCALE GENOMIC DNA]</scope>
    <source>
        <strain evidence="9 10">DSM 29007</strain>
    </source>
</reference>
<proteinExistence type="inferred from homology"/>
<dbReference type="InterPro" id="IPR037198">
    <property type="entry name" value="MutL_C_sf"/>
</dbReference>
<evidence type="ECO:0000256" key="5">
    <source>
        <dbReference type="HAMAP-Rule" id="MF_00149"/>
    </source>
</evidence>
<dbReference type="EMBL" id="JACHIA010000017">
    <property type="protein sequence ID" value="MBB6072745.1"/>
    <property type="molecule type" value="Genomic_DNA"/>
</dbReference>
<dbReference type="InterPro" id="IPR002099">
    <property type="entry name" value="MutL/Mlh/PMS"/>
</dbReference>
<feature type="region of interest" description="Disordered" evidence="6">
    <location>
        <begin position="359"/>
        <end position="380"/>
    </location>
</feature>
<feature type="domain" description="MutL C-terminal dimerisation" evidence="7">
    <location>
        <begin position="420"/>
        <end position="564"/>
    </location>
</feature>
<dbReference type="InterPro" id="IPR014721">
    <property type="entry name" value="Ribsml_uS5_D2-typ_fold_subgr"/>
</dbReference>
<dbReference type="Gene3D" id="3.30.230.10">
    <property type="match status" value="1"/>
</dbReference>
<dbReference type="SMART" id="SM01340">
    <property type="entry name" value="DNA_mis_repair"/>
    <property type="match status" value="1"/>
</dbReference>
<evidence type="ECO:0000313" key="9">
    <source>
        <dbReference type="EMBL" id="MBB6072745.1"/>
    </source>
</evidence>
<dbReference type="Pfam" id="PF01119">
    <property type="entry name" value="DNA_mis_repair"/>
    <property type="match status" value="1"/>
</dbReference>
<dbReference type="AlphaFoldDB" id="A0A841H3G9"/>
<dbReference type="InterPro" id="IPR038973">
    <property type="entry name" value="MutL/Mlh/Pms-like"/>
</dbReference>
<dbReference type="GO" id="GO:0030983">
    <property type="term" value="F:mismatched DNA binding"/>
    <property type="evidence" value="ECO:0007669"/>
    <property type="project" value="InterPro"/>
</dbReference>
<dbReference type="SMART" id="SM00853">
    <property type="entry name" value="MutL_C"/>
    <property type="match status" value="1"/>
</dbReference>
<dbReference type="PROSITE" id="PS00058">
    <property type="entry name" value="DNA_MISMATCH_REPAIR_1"/>
    <property type="match status" value="1"/>
</dbReference>
<dbReference type="NCBIfam" id="TIGR00585">
    <property type="entry name" value="mutl"/>
    <property type="match status" value="1"/>
</dbReference>
<dbReference type="GO" id="GO:0032300">
    <property type="term" value="C:mismatch repair complex"/>
    <property type="evidence" value="ECO:0007669"/>
    <property type="project" value="InterPro"/>
</dbReference>
<sequence>MPRRIHVLSEKLANQIAAGEVVERPASVVKELVENALDAGAGRVDVVIRNGGKTEIRVADDGHGMGREDALLSIDRHATSKIRSEADLAAIRTLGFRGEALPSIASVSRMVLETAEREGNGTRVVVTGGQMAAVEECARRVGTTISVRSLFFNVPARAKFLRSTAAENRAVNEVVTTQALATPGIAFSMDSGTRDVLSLPAAGNLGERIAALWGNEAADELLPVAHRMGGSALSGLVQRPNSARPGGRRSYFFVNGRAFSDRTLVRAADRAYRTTIPAGVHPHLFLFLEVPDGEVDVNVHPAKAEVRFRDRIGVERLVEEGVRAALAGIESTPSIGMRAMEPAVYPTTTGYGNMTLREPVQPWGATPPASSDGPAEPRAEPVAEPQMTLFVTGGQDASAAAGKGRGGPLPADLFDGATPVMWQIHNTYILAETRSGLVMVDQHSAHERVLYEQIVGNFDHGGAESQRLLFPITLRLSPAEYALVEQIKGVLERAGFEVEGFGGRSIIVHAVPNPHPYFDPERCLREMIGELTDGSPLVDSARTQHQRIALSMACKGAIKAGQRLTQVEMSELFDKLFATELPFHDIHGRPTVIQLSLAELHKRFGRSG</sequence>